<evidence type="ECO:0000313" key="2">
    <source>
        <dbReference type="Proteomes" id="UP000661435"/>
    </source>
</evidence>
<comment type="caution">
    <text evidence="1">The sequence shown here is derived from an EMBL/GenBank/DDBJ whole genome shotgun (WGS) entry which is preliminary data.</text>
</comment>
<gene>
    <name evidence="1" type="ORF">H8S57_11480</name>
</gene>
<sequence>MLFAEYDRCQYARSPLVEVICQLRFPTILNIGAKDPAEFQEAVRHDFPRYMARQEQLPPKVKPGPTPALEPQAPITNYNFVSADGKWKLNLTSSFIALSTLRYQRWEDFAARLDKPLAQFIQIYQPAFFERIGLRYVNAFSRRALGLEELLWDDLIREPYLGILGEPDVEETDVSKCAVDVESALAGGYRMKLHAGPGLLGGGKTDKEVKFILDEDLSANGSLSADSVPGKLEDLHRYAVRLFRGAITPELHNALGPTPPAE</sequence>
<proteinExistence type="predicted"/>
<dbReference type="Proteomes" id="UP000661435">
    <property type="component" value="Unassembled WGS sequence"/>
</dbReference>
<reference evidence="1" key="1">
    <citation type="submission" date="2020-08" db="EMBL/GenBank/DDBJ databases">
        <title>Genome public.</title>
        <authorList>
            <person name="Liu C."/>
            <person name="Sun Q."/>
        </authorList>
    </citation>
    <scope>NUCLEOTIDE SEQUENCE</scope>
    <source>
        <strain evidence="1">NSJ-51</strain>
    </source>
</reference>
<dbReference type="AlphaFoldDB" id="A0A8J6MFA3"/>
<dbReference type="NCBIfam" id="TIGR04255">
    <property type="entry name" value="sporadTIGR04255"/>
    <property type="match status" value="1"/>
</dbReference>
<protein>
    <submittedName>
        <fullName evidence="1">TIGR04255 family protein</fullName>
    </submittedName>
</protein>
<organism evidence="1 2">
    <name type="scientific">Lawsonibacter hominis</name>
    <dbReference type="NCBI Taxonomy" id="2763053"/>
    <lineage>
        <taxon>Bacteria</taxon>
        <taxon>Bacillati</taxon>
        <taxon>Bacillota</taxon>
        <taxon>Clostridia</taxon>
        <taxon>Eubacteriales</taxon>
        <taxon>Oscillospiraceae</taxon>
        <taxon>Lawsonibacter</taxon>
    </lineage>
</organism>
<evidence type="ECO:0000313" key="1">
    <source>
        <dbReference type="EMBL" id="MBC5734343.1"/>
    </source>
</evidence>
<dbReference type="EMBL" id="JACOPP010000016">
    <property type="protein sequence ID" value="MBC5734343.1"/>
    <property type="molecule type" value="Genomic_DNA"/>
</dbReference>
<accession>A0A8J6MFA3</accession>
<name>A0A8J6MFA3_9FIRM</name>
<dbReference type="InterPro" id="IPR026349">
    <property type="entry name" value="CHP04255"/>
</dbReference>
<keyword evidence="2" id="KW-1185">Reference proteome</keyword>
<dbReference type="RefSeq" id="WP_186908231.1">
    <property type="nucleotide sequence ID" value="NZ_JACOPP010000016.1"/>
</dbReference>